<keyword evidence="2" id="KW-0808">Transferase</keyword>
<dbReference type="Proteomes" id="UP001396646">
    <property type="component" value="Unassembled WGS sequence"/>
</dbReference>
<dbReference type="InterPro" id="IPR050644">
    <property type="entry name" value="PG_Glycine_Bridge_Synth"/>
</dbReference>
<dbReference type="PANTHER" id="PTHR36174:SF1">
    <property type="entry name" value="LIPID II:GLYCINE GLYCYLTRANSFERASE"/>
    <property type="match status" value="1"/>
</dbReference>
<dbReference type="SUPFAM" id="SSF55729">
    <property type="entry name" value="Acyl-CoA N-acyltransferases (Nat)"/>
    <property type="match status" value="1"/>
</dbReference>
<proteinExistence type="predicted"/>
<dbReference type="GO" id="GO:0016746">
    <property type="term" value="F:acyltransferase activity"/>
    <property type="evidence" value="ECO:0007669"/>
    <property type="project" value="UniProtKB-KW"/>
</dbReference>
<dbReference type="PANTHER" id="PTHR36174">
    <property type="entry name" value="LIPID II:GLYCINE GLYCYLTRANSFERASE"/>
    <property type="match status" value="1"/>
</dbReference>
<feature type="domain" description="BioF2-like acetyltransferase" evidence="1">
    <location>
        <begin position="163"/>
        <end position="289"/>
    </location>
</feature>
<dbReference type="EC" id="2.3.1.-" evidence="2"/>
<reference evidence="2 3" key="1">
    <citation type="submission" date="2024-04" db="EMBL/GenBank/DDBJ databases">
        <title>Methanococcoides sp. LMO-2.</title>
        <authorList>
            <person name="Liang L."/>
        </authorList>
    </citation>
    <scope>NUCLEOTIDE SEQUENCE [LARGE SCALE GENOMIC DNA]</scope>
    <source>
        <strain evidence="2 3">LMO-2</strain>
    </source>
</reference>
<sequence>MCKIEVRELDKREYKIWDQLVELSPNATIFHSSDWLTRCSESFNKKLKIYGCFENDELVCGCSLFVHKLKNISKIASSTCPMTPYGGVIFKQFPSFKVRKQLQEQQKWVSVLCSSLYNEGFISIEITNSPDLLDIRPFKWNKWGCDVFYAYYLDLNKDLYASFSKDVRSNVKKAINLDLQITKINNIDAFYELYTMTFAKHNLKPPADKKFFVNMMDLFESKNCGEMRFMKTPSDEFASSEITIWDNKRAYSWAAASNEELNYTGSTSFLMYDTCQDFKDREFKEINIMSANSLHLAKFASGFNPKLVPYFRVYWNKPLYNLFKTIHRF</sequence>
<organism evidence="2 3">
    <name type="scientific">Methanococcoides cohabitans</name>
    <dbReference type="NCBI Taxonomy" id="3136559"/>
    <lineage>
        <taxon>Archaea</taxon>
        <taxon>Methanobacteriati</taxon>
        <taxon>Methanobacteriota</taxon>
        <taxon>Stenosarchaea group</taxon>
        <taxon>Methanomicrobia</taxon>
        <taxon>Methanosarcinales</taxon>
        <taxon>Methanosarcinaceae</taxon>
        <taxon>Methanococcoides</taxon>
    </lineage>
</organism>
<name>A0ABU9KS12_9EURY</name>
<evidence type="ECO:0000313" key="3">
    <source>
        <dbReference type="Proteomes" id="UP001396646"/>
    </source>
</evidence>
<dbReference type="RefSeq" id="WP_342126146.1">
    <property type="nucleotide sequence ID" value="NZ_JBCAUS010000002.1"/>
</dbReference>
<accession>A0ABU9KS12</accession>
<dbReference type="InterPro" id="IPR038740">
    <property type="entry name" value="BioF2-like_GNAT_dom"/>
</dbReference>
<dbReference type="EMBL" id="JBCAUS010000002">
    <property type="protein sequence ID" value="MEL4304422.1"/>
    <property type="molecule type" value="Genomic_DNA"/>
</dbReference>
<dbReference type="InterPro" id="IPR016181">
    <property type="entry name" value="Acyl_CoA_acyltransferase"/>
</dbReference>
<gene>
    <name evidence="2" type="ORF">WOA13_01035</name>
</gene>
<evidence type="ECO:0000313" key="2">
    <source>
        <dbReference type="EMBL" id="MEL4304422.1"/>
    </source>
</evidence>
<dbReference type="Gene3D" id="3.40.630.30">
    <property type="match status" value="1"/>
</dbReference>
<keyword evidence="3" id="KW-1185">Reference proteome</keyword>
<comment type="caution">
    <text evidence="2">The sequence shown here is derived from an EMBL/GenBank/DDBJ whole genome shotgun (WGS) entry which is preliminary data.</text>
</comment>
<protein>
    <submittedName>
        <fullName evidence="2">GNAT family N-acetyltransferase</fullName>
        <ecNumber evidence="2">2.3.1.-</ecNumber>
    </submittedName>
</protein>
<dbReference type="Pfam" id="PF13480">
    <property type="entry name" value="Acetyltransf_6"/>
    <property type="match status" value="1"/>
</dbReference>
<keyword evidence="2" id="KW-0012">Acyltransferase</keyword>
<evidence type="ECO:0000259" key="1">
    <source>
        <dbReference type="Pfam" id="PF13480"/>
    </source>
</evidence>